<accession>A0AAX6MPK8</accession>
<evidence type="ECO:0000256" key="1">
    <source>
        <dbReference type="SAM" id="MobiDB-lite"/>
    </source>
</evidence>
<keyword evidence="3" id="KW-1185">Reference proteome</keyword>
<feature type="region of interest" description="Disordered" evidence="1">
    <location>
        <begin position="213"/>
        <end position="236"/>
    </location>
</feature>
<organism evidence="2 3">
    <name type="scientific">Daldinia eschscholtzii</name>
    <dbReference type="NCBI Taxonomy" id="292717"/>
    <lineage>
        <taxon>Eukaryota</taxon>
        <taxon>Fungi</taxon>
        <taxon>Dikarya</taxon>
        <taxon>Ascomycota</taxon>
        <taxon>Pezizomycotina</taxon>
        <taxon>Sordariomycetes</taxon>
        <taxon>Xylariomycetidae</taxon>
        <taxon>Xylariales</taxon>
        <taxon>Hypoxylaceae</taxon>
        <taxon>Daldinia</taxon>
    </lineage>
</organism>
<dbReference type="Proteomes" id="UP001369815">
    <property type="component" value="Unassembled WGS sequence"/>
</dbReference>
<sequence length="236" mass="26715">MARSDVKMLSIGFSMSDKAENTEHVRSLLRTCRALLDKYRKSPSEFDLDDAFFAVQDALIIASDPGVCEYPPLATCYLYKGHVLWIMKKHQEAQNAYRLASKTLGNGPADRKASEQAVSYAAEVDQRVRDEKRKAGLWSDTYDLDFPDIDSWLQSCCEPSDEKPVSTGIHYACPPVQDLGAKRAPRIKAPRFLHRPHQPVQCYEARIEDLVPPSPGTRKLRSMRGRQIDSTSHRAY</sequence>
<gene>
    <name evidence="2" type="ORF">Daesc_004526</name>
</gene>
<evidence type="ECO:0000313" key="2">
    <source>
        <dbReference type="EMBL" id="KAK6954559.1"/>
    </source>
</evidence>
<proteinExistence type="predicted"/>
<comment type="caution">
    <text evidence="2">The sequence shown here is derived from an EMBL/GenBank/DDBJ whole genome shotgun (WGS) entry which is preliminary data.</text>
</comment>
<dbReference type="AlphaFoldDB" id="A0AAX6MPK8"/>
<reference evidence="2 3" key="1">
    <citation type="journal article" date="2024" name="Front Chem Biol">
        <title>Unveiling the potential of Daldinia eschscholtzii MFLUCC 19-0629 through bioactivity and bioinformatics studies for enhanced sustainable agriculture production.</title>
        <authorList>
            <person name="Brooks S."/>
            <person name="Weaver J.A."/>
            <person name="Klomchit A."/>
            <person name="Alharthi S.A."/>
            <person name="Onlamun T."/>
            <person name="Nurani R."/>
            <person name="Vong T.K."/>
            <person name="Alberti F."/>
            <person name="Greco C."/>
        </authorList>
    </citation>
    <scope>NUCLEOTIDE SEQUENCE [LARGE SCALE GENOMIC DNA]</scope>
    <source>
        <strain evidence="2">MFLUCC 19-0629</strain>
    </source>
</reference>
<evidence type="ECO:0000313" key="3">
    <source>
        <dbReference type="Proteomes" id="UP001369815"/>
    </source>
</evidence>
<dbReference type="EMBL" id="JBANMG010000004">
    <property type="protein sequence ID" value="KAK6954559.1"/>
    <property type="molecule type" value="Genomic_DNA"/>
</dbReference>
<name>A0AAX6MPK8_9PEZI</name>
<protein>
    <submittedName>
        <fullName evidence="2">Uncharacterized protein</fullName>
    </submittedName>
</protein>